<dbReference type="EMBL" id="JBJQOH010000003">
    <property type="protein sequence ID" value="KAL3694783.1"/>
    <property type="molecule type" value="Genomic_DNA"/>
</dbReference>
<reference evidence="2 3" key="1">
    <citation type="submission" date="2024-09" db="EMBL/GenBank/DDBJ databases">
        <title>Chromosome-scale assembly of Riccia sorocarpa.</title>
        <authorList>
            <person name="Paukszto L."/>
        </authorList>
    </citation>
    <scope>NUCLEOTIDE SEQUENCE [LARGE SCALE GENOMIC DNA]</scope>
    <source>
        <strain evidence="2">LP-2024</strain>
        <tissue evidence="2">Aerial parts of the thallus</tissue>
    </source>
</reference>
<accession>A0ABD3HTJ9</accession>
<comment type="caution">
    <text evidence="2">The sequence shown here is derived from an EMBL/GenBank/DDBJ whole genome shotgun (WGS) entry which is preliminary data.</text>
</comment>
<gene>
    <name evidence="2" type="ORF">R1sor_008434</name>
</gene>
<proteinExistence type="predicted"/>
<dbReference type="AlphaFoldDB" id="A0ABD3HTJ9"/>
<organism evidence="2 3">
    <name type="scientific">Riccia sorocarpa</name>
    <dbReference type="NCBI Taxonomy" id="122646"/>
    <lineage>
        <taxon>Eukaryota</taxon>
        <taxon>Viridiplantae</taxon>
        <taxon>Streptophyta</taxon>
        <taxon>Embryophyta</taxon>
        <taxon>Marchantiophyta</taxon>
        <taxon>Marchantiopsida</taxon>
        <taxon>Marchantiidae</taxon>
        <taxon>Marchantiales</taxon>
        <taxon>Ricciaceae</taxon>
        <taxon>Riccia</taxon>
    </lineage>
</organism>
<evidence type="ECO:0000313" key="3">
    <source>
        <dbReference type="Proteomes" id="UP001633002"/>
    </source>
</evidence>
<protein>
    <submittedName>
        <fullName evidence="2">Uncharacterized protein</fullName>
    </submittedName>
</protein>
<dbReference type="Proteomes" id="UP001633002">
    <property type="component" value="Unassembled WGS sequence"/>
</dbReference>
<keyword evidence="3" id="KW-1185">Reference proteome</keyword>
<feature type="region of interest" description="Disordered" evidence="1">
    <location>
        <begin position="220"/>
        <end position="258"/>
    </location>
</feature>
<feature type="region of interest" description="Disordered" evidence="1">
    <location>
        <begin position="173"/>
        <end position="197"/>
    </location>
</feature>
<evidence type="ECO:0000313" key="2">
    <source>
        <dbReference type="EMBL" id="KAL3694783.1"/>
    </source>
</evidence>
<evidence type="ECO:0000256" key="1">
    <source>
        <dbReference type="SAM" id="MobiDB-lite"/>
    </source>
</evidence>
<sequence length="317" mass="36133">MLKAWYKVRKKKLRWEPRAWPIPTQGTPKFLLAMAANTRLFGEDEFSMLARAMKAAKLKDLRQLRQPTATEDPLQTYIASNGVQVTAHLKTILQRLQTAMPLSQGATDHWIQGKGWAWEGANPTAETTWNITTNEGGHKRVGTREKGVGAAETLVAKSATKITYWQEETGRWLAGEQDRQPQPRFTFTDPETQHQATAQEEIVTTNDHQRTMADMILQDQQDAEEAHTDRHSQSNARDPRRRRRRDPENEEPPIDEETRTILRGQLQILIDHWGTEITPQPNHQCHTYTSANALLEEITRTRTDDSETVGPTSGDTL</sequence>
<name>A0ABD3HTJ9_9MARC</name>
<feature type="compositionally biased region" description="Polar residues" evidence="1">
    <location>
        <begin position="183"/>
        <end position="197"/>
    </location>
</feature>